<dbReference type="PANTHER" id="PTHR46551">
    <property type="entry name" value="SAP DOMAIN-CONTAINING RIBONUCLEOPROTEIN"/>
    <property type="match status" value="1"/>
</dbReference>
<dbReference type="InterPro" id="IPR003034">
    <property type="entry name" value="SAP_dom"/>
</dbReference>
<feature type="compositionally biased region" description="Basic and acidic residues" evidence="3">
    <location>
        <begin position="236"/>
        <end position="259"/>
    </location>
</feature>
<protein>
    <submittedName>
        <fullName evidence="5">Putative sap domain-containing protein</fullName>
    </submittedName>
</protein>
<dbReference type="Gene3D" id="1.10.720.30">
    <property type="entry name" value="SAP domain"/>
    <property type="match status" value="1"/>
</dbReference>
<dbReference type="SUPFAM" id="SSF68906">
    <property type="entry name" value="SAP domain"/>
    <property type="match status" value="1"/>
</dbReference>
<organism evidence="5 6">
    <name type="scientific">Phaeoacremonium minimum (strain UCR-PA7)</name>
    <name type="common">Esca disease fungus</name>
    <name type="synonym">Togninia minima</name>
    <dbReference type="NCBI Taxonomy" id="1286976"/>
    <lineage>
        <taxon>Eukaryota</taxon>
        <taxon>Fungi</taxon>
        <taxon>Dikarya</taxon>
        <taxon>Ascomycota</taxon>
        <taxon>Pezizomycotina</taxon>
        <taxon>Sordariomycetes</taxon>
        <taxon>Sordariomycetidae</taxon>
        <taxon>Togniniales</taxon>
        <taxon>Togniniaceae</taxon>
        <taxon>Phaeoacremonium</taxon>
    </lineage>
</organism>
<evidence type="ECO:0000256" key="3">
    <source>
        <dbReference type="SAM" id="MobiDB-lite"/>
    </source>
</evidence>
<evidence type="ECO:0000313" key="6">
    <source>
        <dbReference type="Proteomes" id="UP000014074"/>
    </source>
</evidence>
<sequence>MADYASMKVPELKKLLGERGLTQSGNKADLIARLQENDTETAEPAKAPGANQRIAHCDSLVRDYFNGGTNALTRYRIAGAAEDEIDWDDEDDAAKASAPAPAKTEEPNKPAETKKAPAPAKPAPAAAEPAKDAPQPAAADAKAPEATDVPGTKEGEAEKPAEEPSTFAIGLAASSADEEAKKREARAKRFGIVVEESSEEAKKAERAKRFGVDEAATIVKGLDSALPERRPKRGRDRGDEGEGGGKRATQDGGRRDGQHRGGRGGGAPRDQQRGTQGGGAPRQSILQDPEEKRKAEARAKRFGGA</sequence>
<feature type="compositionally biased region" description="Basic and acidic residues" evidence="3">
    <location>
        <begin position="199"/>
        <end position="212"/>
    </location>
</feature>
<comment type="similarity">
    <text evidence="2">Belongs to the SAP domain-containing ribonucleoprotein family.</text>
</comment>
<reference evidence="6" key="1">
    <citation type="journal article" date="2013" name="Genome Announc.">
        <title>Draft genome sequence of the ascomycete Phaeoacremonium aleophilum strain UCR-PA7, a causal agent of the esca disease complex in grapevines.</title>
        <authorList>
            <person name="Blanco-Ulate B."/>
            <person name="Rolshausen P."/>
            <person name="Cantu D."/>
        </authorList>
    </citation>
    <scope>NUCLEOTIDE SEQUENCE [LARGE SCALE GENOMIC DNA]</scope>
    <source>
        <strain evidence="6">UCR-PA7</strain>
    </source>
</reference>
<name>R8BU78_PHAM7</name>
<dbReference type="InterPro" id="IPR036361">
    <property type="entry name" value="SAP_dom_sf"/>
</dbReference>
<dbReference type="InterPro" id="IPR052240">
    <property type="entry name" value="SAP_domain_ribonucleoprotein"/>
</dbReference>
<dbReference type="GO" id="GO:0005634">
    <property type="term" value="C:nucleus"/>
    <property type="evidence" value="ECO:0007669"/>
    <property type="project" value="TreeGrafter"/>
</dbReference>
<dbReference type="AlphaFoldDB" id="R8BU78"/>
<proteinExistence type="inferred from homology"/>
<dbReference type="SMART" id="SM00513">
    <property type="entry name" value="SAP"/>
    <property type="match status" value="1"/>
</dbReference>
<dbReference type="eggNOG" id="KOG4259">
    <property type="taxonomic scope" value="Eukaryota"/>
</dbReference>
<keyword evidence="6" id="KW-1185">Reference proteome</keyword>
<evidence type="ECO:0000256" key="2">
    <source>
        <dbReference type="ARBA" id="ARBA00046328"/>
    </source>
</evidence>
<feature type="compositionally biased region" description="Basic and acidic residues" evidence="3">
    <location>
        <begin position="103"/>
        <end position="115"/>
    </location>
</feature>
<feature type="compositionally biased region" description="Basic and acidic residues" evidence="3">
    <location>
        <begin position="151"/>
        <end position="162"/>
    </location>
</feature>
<dbReference type="Proteomes" id="UP000014074">
    <property type="component" value="Unassembled WGS sequence"/>
</dbReference>
<dbReference type="HOGENOM" id="CLU_063282_0_0_1"/>
<accession>R8BU78</accession>
<dbReference type="EMBL" id="KB932883">
    <property type="protein sequence ID" value="EOO02938.1"/>
    <property type="molecule type" value="Genomic_DNA"/>
</dbReference>
<feature type="domain" description="SAP" evidence="4">
    <location>
        <begin position="4"/>
        <end position="38"/>
    </location>
</feature>
<keyword evidence="1" id="KW-0597">Phosphoprotein</keyword>
<feature type="compositionally biased region" description="Basic and acidic residues" evidence="3">
    <location>
        <begin position="289"/>
        <end position="299"/>
    </location>
</feature>
<feature type="region of interest" description="Disordered" evidence="3">
    <location>
        <begin position="84"/>
        <end position="305"/>
    </location>
</feature>
<gene>
    <name evidence="5" type="ORF">UCRPA7_1565</name>
</gene>
<dbReference type="RefSeq" id="XP_007912336.1">
    <property type="nucleotide sequence ID" value="XM_007914145.1"/>
</dbReference>
<evidence type="ECO:0000313" key="5">
    <source>
        <dbReference type="EMBL" id="EOO02938.1"/>
    </source>
</evidence>
<dbReference type="GO" id="GO:0016973">
    <property type="term" value="P:poly(A)+ mRNA export from nucleus"/>
    <property type="evidence" value="ECO:0007669"/>
    <property type="project" value="TreeGrafter"/>
</dbReference>
<dbReference type="GeneID" id="19321726"/>
<dbReference type="Pfam" id="PF18592">
    <property type="entry name" value="Tho1_MOS11_C"/>
    <property type="match status" value="1"/>
</dbReference>
<dbReference type="OrthoDB" id="445357at2759"/>
<dbReference type="KEGG" id="tmn:UCRPA7_1565"/>
<dbReference type="PROSITE" id="PS50800">
    <property type="entry name" value="SAP"/>
    <property type="match status" value="1"/>
</dbReference>
<dbReference type="InterPro" id="IPR040746">
    <property type="entry name" value="THO1_MOS11_C"/>
</dbReference>
<feature type="compositionally biased region" description="Low complexity" evidence="3">
    <location>
        <begin position="123"/>
        <end position="148"/>
    </location>
</feature>
<evidence type="ECO:0000256" key="1">
    <source>
        <dbReference type="ARBA" id="ARBA00022553"/>
    </source>
</evidence>
<evidence type="ECO:0000259" key="4">
    <source>
        <dbReference type="PROSITE" id="PS50800"/>
    </source>
</evidence>
<dbReference type="PANTHER" id="PTHR46551:SF1">
    <property type="entry name" value="SAP DOMAIN-CONTAINING RIBONUCLEOPROTEIN"/>
    <property type="match status" value="1"/>
</dbReference>
<dbReference type="Pfam" id="PF02037">
    <property type="entry name" value="SAP"/>
    <property type="match status" value="1"/>
</dbReference>